<accession>A0A8J3IEC5</accession>
<sequence length="327" mass="34740">MRAIVIPSFGEPEVLTLRELPDPHPGPGQVSIRVAYIGVNYADLMARRNRYQNVVLPYVPGAEVSGYIHEIGEGVEGLHEGQPVTALILRGGYAEIALAQADLTFPLEGTHGTLDLATAAAFPAVVTTAYDMLTYSARLQAGETILIHSAAGGVGSVAGQLAQYMGSGLVLGTVGSEQKIPSARSSGYDHVFLRDGFVESVRTVTDGRGVDVVLDHAGEPMRSQSLSLLAPFGRLVVYGAASGNPDVPIEPVALMAGNKAVVGYSITTLKEAHPEHTAATIRRAIDLLMEGHIRIDVTILPWEQAAIAHRRMENNITTGKLLLKVQP</sequence>
<reference evidence="4" key="1">
    <citation type="submission" date="2020-10" db="EMBL/GenBank/DDBJ databases">
        <title>Taxonomic study of unclassified bacteria belonging to the class Ktedonobacteria.</title>
        <authorList>
            <person name="Yabe S."/>
            <person name="Wang C.M."/>
            <person name="Zheng Y."/>
            <person name="Sakai Y."/>
            <person name="Cavaletti L."/>
            <person name="Monciardini P."/>
            <person name="Donadio S."/>
        </authorList>
    </citation>
    <scope>NUCLEOTIDE SEQUENCE</scope>
    <source>
        <strain evidence="4">SOSP1-1</strain>
    </source>
</reference>
<proteinExistence type="predicted"/>
<dbReference type="InterPro" id="IPR013149">
    <property type="entry name" value="ADH-like_C"/>
</dbReference>
<dbReference type="InterPro" id="IPR013154">
    <property type="entry name" value="ADH-like_N"/>
</dbReference>
<feature type="domain" description="Enoyl reductase (ER)" evidence="3">
    <location>
        <begin position="10"/>
        <end position="323"/>
    </location>
</feature>
<dbReference type="Gene3D" id="3.40.50.720">
    <property type="entry name" value="NAD(P)-binding Rossmann-like Domain"/>
    <property type="match status" value="1"/>
</dbReference>
<dbReference type="Proteomes" id="UP000612362">
    <property type="component" value="Unassembled WGS sequence"/>
</dbReference>
<dbReference type="InterPro" id="IPR036291">
    <property type="entry name" value="NAD(P)-bd_dom_sf"/>
</dbReference>
<dbReference type="Gene3D" id="3.90.180.10">
    <property type="entry name" value="Medium-chain alcohol dehydrogenases, catalytic domain"/>
    <property type="match status" value="1"/>
</dbReference>
<keyword evidence="1" id="KW-0521">NADP</keyword>
<evidence type="ECO:0000256" key="2">
    <source>
        <dbReference type="ARBA" id="ARBA00023002"/>
    </source>
</evidence>
<dbReference type="Pfam" id="PF08240">
    <property type="entry name" value="ADH_N"/>
    <property type="match status" value="1"/>
</dbReference>
<dbReference type="Pfam" id="PF00107">
    <property type="entry name" value="ADH_zinc_N"/>
    <property type="match status" value="1"/>
</dbReference>
<dbReference type="SUPFAM" id="SSF50129">
    <property type="entry name" value="GroES-like"/>
    <property type="match status" value="1"/>
</dbReference>
<dbReference type="GO" id="GO:0070402">
    <property type="term" value="F:NADPH binding"/>
    <property type="evidence" value="ECO:0007669"/>
    <property type="project" value="TreeGrafter"/>
</dbReference>
<evidence type="ECO:0000313" key="5">
    <source>
        <dbReference type="Proteomes" id="UP000612362"/>
    </source>
</evidence>
<evidence type="ECO:0000313" key="4">
    <source>
        <dbReference type="EMBL" id="GHO51187.1"/>
    </source>
</evidence>
<evidence type="ECO:0000259" key="3">
    <source>
        <dbReference type="SMART" id="SM00829"/>
    </source>
</evidence>
<keyword evidence="5" id="KW-1185">Reference proteome</keyword>
<dbReference type="InterPro" id="IPR011032">
    <property type="entry name" value="GroES-like_sf"/>
</dbReference>
<dbReference type="RefSeq" id="WP_220200135.1">
    <property type="nucleotide sequence ID" value="NZ_BNJF01000011.1"/>
</dbReference>
<comment type="caution">
    <text evidence="4">The sequence shown here is derived from an EMBL/GenBank/DDBJ whole genome shotgun (WGS) entry which is preliminary data.</text>
</comment>
<dbReference type="AlphaFoldDB" id="A0A8J3IEC5"/>
<evidence type="ECO:0000256" key="1">
    <source>
        <dbReference type="ARBA" id="ARBA00022857"/>
    </source>
</evidence>
<dbReference type="GO" id="GO:0035925">
    <property type="term" value="F:mRNA 3'-UTR AU-rich region binding"/>
    <property type="evidence" value="ECO:0007669"/>
    <property type="project" value="TreeGrafter"/>
</dbReference>
<dbReference type="EMBL" id="BNJF01000011">
    <property type="protein sequence ID" value="GHO51187.1"/>
    <property type="molecule type" value="Genomic_DNA"/>
</dbReference>
<dbReference type="GO" id="GO:0003960">
    <property type="term" value="F:quinone reductase (NADPH) activity"/>
    <property type="evidence" value="ECO:0007669"/>
    <property type="project" value="TreeGrafter"/>
</dbReference>
<name>A0A8J3IEC5_9CHLR</name>
<dbReference type="GO" id="GO:0005829">
    <property type="term" value="C:cytosol"/>
    <property type="evidence" value="ECO:0007669"/>
    <property type="project" value="TreeGrafter"/>
</dbReference>
<dbReference type="InterPro" id="IPR020843">
    <property type="entry name" value="ER"/>
</dbReference>
<dbReference type="SUPFAM" id="SSF51735">
    <property type="entry name" value="NAD(P)-binding Rossmann-fold domains"/>
    <property type="match status" value="1"/>
</dbReference>
<protein>
    <submittedName>
        <fullName evidence="4">NADPH:quinone reductase</fullName>
    </submittedName>
</protein>
<keyword evidence="2" id="KW-0560">Oxidoreductase</keyword>
<gene>
    <name evidence="4" type="primary">qor_2</name>
    <name evidence="4" type="ORF">KSX_93500</name>
</gene>
<dbReference type="PANTHER" id="PTHR48106">
    <property type="entry name" value="QUINONE OXIDOREDUCTASE PIG3-RELATED"/>
    <property type="match status" value="1"/>
</dbReference>
<dbReference type="PANTHER" id="PTHR48106:SF13">
    <property type="entry name" value="QUINONE OXIDOREDUCTASE-RELATED"/>
    <property type="match status" value="1"/>
</dbReference>
<dbReference type="SMART" id="SM00829">
    <property type="entry name" value="PKS_ER"/>
    <property type="match status" value="1"/>
</dbReference>
<organism evidence="4 5">
    <name type="scientific">Ktedonospora formicarum</name>
    <dbReference type="NCBI Taxonomy" id="2778364"/>
    <lineage>
        <taxon>Bacteria</taxon>
        <taxon>Bacillati</taxon>
        <taxon>Chloroflexota</taxon>
        <taxon>Ktedonobacteria</taxon>
        <taxon>Ktedonobacterales</taxon>
        <taxon>Ktedonobacteraceae</taxon>
        <taxon>Ktedonospora</taxon>
    </lineage>
</organism>